<evidence type="ECO:0000313" key="4">
    <source>
        <dbReference type="Proteomes" id="UP000450000"/>
    </source>
</evidence>
<dbReference type="InterPro" id="IPR013538">
    <property type="entry name" value="ASHA1/2-like_C"/>
</dbReference>
<dbReference type="Gene3D" id="3.30.530.20">
    <property type="match status" value="1"/>
</dbReference>
<proteinExistence type="inferred from homology"/>
<evidence type="ECO:0000256" key="1">
    <source>
        <dbReference type="ARBA" id="ARBA00006817"/>
    </source>
</evidence>
<accession>A0A6N7L1C3</accession>
<dbReference type="Pfam" id="PF08327">
    <property type="entry name" value="AHSA1"/>
    <property type="match status" value="1"/>
</dbReference>
<reference evidence="3 4" key="1">
    <citation type="submission" date="2019-09" db="EMBL/GenBank/DDBJ databases">
        <title>Genome Sequences of Streptomyces kaniharaensis ATCC 21070.</title>
        <authorList>
            <person name="Zhu W."/>
            <person name="De Crecy-Lagard V."/>
            <person name="Richards N.G."/>
        </authorList>
    </citation>
    <scope>NUCLEOTIDE SEQUENCE [LARGE SCALE GENOMIC DNA]</scope>
    <source>
        <strain evidence="3 4">SF-557</strain>
    </source>
</reference>
<feature type="domain" description="Activator of Hsp90 ATPase homologue 1/2-like C-terminal" evidence="2">
    <location>
        <begin position="19"/>
        <end position="141"/>
    </location>
</feature>
<name>A0A6N7L1C3_9ACTN</name>
<dbReference type="EMBL" id="WBOF01000006">
    <property type="protein sequence ID" value="MQS17776.1"/>
    <property type="molecule type" value="Genomic_DNA"/>
</dbReference>
<dbReference type="Proteomes" id="UP000450000">
    <property type="component" value="Unassembled WGS sequence"/>
</dbReference>
<keyword evidence="4" id="KW-1185">Reference proteome</keyword>
<dbReference type="SUPFAM" id="SSF55961">
    <property type="entry name" value="Bet v1-like"/>
    <property type="match status" value="1"/>
</dbReference>
<dbReference type="RefSeq" id="WP_153471290.1">
    <property type="nucleotide sequence ID" value="NZ_WBOF01000006.1"/>
</dbReference>
<dbReference type="InterPro" id="IPR023393">
    <property type="entry name" value="START-like_dom_sf"/>
</dbReference>
<comment type="caution">
    <text evidence="3">The sequence shown here is derived from an EMBL/GenBank/DDBJ whole genome shotgun (WGS) entry which is preliminary data.</text>
</comment>
<sequence length="154" mass="17142">MAAPADHTTAHRTAVYLRATPERVWHALTNADESGLYWGHRNVSTWLPGAPWEHQRADDSGIADVIGIVEAVDRPHRLVTSWSPSEQPGPAGPSRVTFEIQGWRDLTRLTVSHERLADEAEVAEAARGWEAVLSNLKTYLETGHPLPQQPWTMP</sequence>
<organism evidence="3 4">
    <name type="scientific">Streptomyces kaniharaensis</name>
    <dbReference type="NCBI Taxonomy" id="212423"/>
    <lineage>
        <taxon>Bacteria</taxon>
        <taxon>Bacillati</taxon>
        <taxon>Actinomycetota</taxon>
        <taxon>Actinomycetes</taxon>
        <taxon>Kitasatosporales</taxon>
        <taxon>Streptomycetaceae</taxon>
        <taxon>Streptomyces</taxon>
    </lineage>
</organism>
<evidence type="ECO:0000313" key="3">
    <source>
        <dbReference type="EMBL" id="MQS17776.1"/>
    </source>
</evidence>
<gene>
    <name evidence="3" type="ORF">F7Q99_37710</name>
</gene>
<comment type="similarity">
    <text evidence="1">Belongs to the AHA1 family.</text>
</comment>
<protein>
    <submittedName>
        <fullName evidence="3">GntR family transcriptional regulator</fullName>
    </submittedName>
</protein>
<dbReference type="OrthoDB" id="9815653at2"/>
<evidence type="ECO:0000259" key="2">
    <source>
        <dbReference type="Pfam" id="PF08327"/>
    </source>
</evidence>
<dbReference type="AlphaFoldDB" id="A0A6N7L1C3"/>